<organism evidence="1 2">
    <name type="scientific">Marinobacter nauticus</name>
    <name type="common">Marinobacter hydrocarbonoclasticus</name>
    <name type="synonym">Marinobacter aquaeolei</name>
    <dbReference type="NCBI Taxonomy" id="2743"/>
    <lineage>
        <taxon>Bacteria</taxon>
        <taxon>Pseudomonadati</taxon>
        <taxon>Pseudomonadota</taxon>
        <taxon>Gammaproteobacteria</taxon>
        <taxon>Pseudomonadales</taxon>
        <taxon>Marinobacteraceae</taxon>
        <taxon>Marinobacter</taxon>
    </lineage>
</organism>
<sequence>MYAAFAIGQLWDAGVLLDADNAGHQAREKIKDMNLKDYAAQTGHEFRVLMLDKAAGVKKTDVAIEDLFPDEWFLECVNRAYGLALRLEDLPEDGSTLIAKRVEIAMKQRQGRDLKKKEVLVEMLKEFDGWTTVDDLPAGTAANAENLFKKVNAAFGVES</sequence>
<dbReference type="EMBL" id="WBMP01000040">
    <property type="protein sequence ID" value="KAE8543737.1"/>
    <property type="molecule type" value="Genomic_DNA"/>
</dbReference>
<accession>A0A833JKY3</accession>
<dbReference type="AlphaFoldDB" id="A0A833JKY3"/>
<name>A0A833JKY3_MARNT</name>
<comment type="caution">
    <text evidence="1">The sequence shown here is derived from an EMBL/GenBank/DDBJ whole genome shotgun (WGS) entry which is preliminary data.</text>
</comment>
<evidence type="ECO:0000313" key="1">
    <source>
        <dbReference type="EMBL" id="KAE8543737.1"/>
    </source>
</evidence>
<protein>
    <submittedName>
        <fullName evidence="1">Uncharacterized protein</fullName>
    </submittedName>
</protein>
<reference evidence="1 2" key="1">
    <citation type="submission" date="2019-10" db="EMBL/GenBank/DDBJ databases">
        <title>Draft genome sequence of Marinobacter hydrocarbonoclasticus NCT7M from the microbiome of the marine copepod.</title>
        <authorList>
            <person name="Nuttall R."/>
            <person name="Sharma G."/>
            <person name="Moisander P."/>
        </authorList>
    </citation>
    <scope>NUCLEOTIDE SEQUENCE [LARGE SCALE GENOMIC DNA]</scope>
    <source>
        <strain evidence="1 2">NCT7M</strain>
    </source>
</reference>
<dbReference type="Proteomes" id="UP000469950">
    <property type="component" value="Unassembled WGS sequence"/>
</dbReference>
<evidence type="ECO:0000313" key="2">
    <source>
        <dbReference type="Proteomes" id="UP000469950"/>
    </source>
</evidence>
<gene>
    <name evidence="1" type="ORF">F6453_3929</name>
</gene>
<proteinExistence type="predicted"/>